<accession>A0A4Y1ZTU9</accession>
<feature type="region of interest" description="Disordered" evidence="1">
    <location>
        <begin position="1"/>
        <end position="23"/>
    </location>
</feature>
<comment type="caution">
    <text evidence="2">The sequence shown here is derived from an EMBL/GenBank/DDBJ whole genome shotgun (WGS) entry which is preliminary data.</text>
</comment>
<gene>
    <name evidence="2" type="ORF">AVEN_155605_1</name>
</gene>
<sequence length="107" mass="12514">MLSTALSSKSSKAFQSFSPPNAPKFSFPMCSFRVAMTPQFLFMGDKAKTHFTQALKEVSENEDFIIYLWFREFPKFKSNRKREEHYRKTLGSTKGLWKRCRSSSSCY</sequence>
<reference evidence="2 3" key="1">
    <citation type="journal article" date="2019" name="Sci. Rep.">
        <title>Orb-weaving spider Araneus ventricosus genome elucidates the spidroin gene catalogue.</title>
        <authorList>
            <person name="Kono N."/>
            <person name="Nakamura H."/>
            <person name="Ohtoshi R."/>
            <person name="Moran D.A.P."/>
            <person name="Shinohara A."/>
            <person name="Yoshida Y."/>
            <person name="Fujiwara M."/>
            <person name="Mori M."/>
            <person name="Tomita M."/>
            <person name="Arakawa K."/>
        </authorList>
    </citation>
    <scope>NUCLEOTIDE SEQUENCE [LARGE SCALE GENOMIC DNA]</scope>
</reference>
<keyword evidence="3" id="KW-1185">Reference proteome</keyword>
<name>A0A4Y1ZTU9_ARAVE</name>
<feature type="compositionally biased region" description="Low complexity" evidence="1">
    <location>
        <begin position="1"/>
        <end position="18"/>
    </location>
</feature>
<protein>
    <submittedName>
        <fullName evidence="2">Uncharacterized protein</fullName>
    </submittedName>
</protein>
<evidence type="ECO:0000313" key="2">
    <source>
        <dbReference type="EMBL" id="GBL66925.1"/>
    </source>
</evidence>
<proteinExistence type="predicted"/>
<dbReference type="AlphaFoldDB" id="A0A4Y1ZTU9"/>
<dbReference type="EMBL" id="BGPR01077698">
    <property type="protein sequence ID" value="GBL66925.1"/>
    <property type="molecule type" value="Genomic_DNA"/>
</dbReference>
<organism evidence="2 3">
    <name type="scientific">Araneus ventricosus</name>
    <name type="common">Orbweaver spider</name>
    <name type="synonym">Epeira ventricosa</name>
    <dbReference type="NCBI Taxonomy" id="182803"/>
    <lineage>
        <taxon>Eukaryota</taxon>
        <taxon>Metazoa</taxon>
        <taxon>Ecdysozoa</taxon>
        <taxon>Arthropoda</taxon>
        <taxon>Chelicerata</taxon>
        <taxon>Arachnida</taxon>
        <taxon>Araneae</taxon>
        <taxon>Araneomorphae</taxon>
        <taxon>Entelegynae</taxon>
        <taxon>Araneoidea</taxon>
        <taxon>Araneidae</taxon>
        <taxon>Araneus</taxon>
    </lineage>
</organism>
<evidence type="ECO:0000313" key="3">
    <source>
        <dbReference type="Proteomes" id="UP000499080"/>
    </source>
</evidence>
<dbReference type="Proteomes" id="UP000499080">
    <property type="component" value="Unassembled WGS sequence"/>
</dbReference>
<evidence type="ECO:0000256" key="1">
    <source>
        <dbReference type="SAM" id="MobiDB-lite"/>
    </source>
</evidence>